<feature type="transmembrane region" description="Helical" evidence="1">
    <location>
        <begin position="7"/>
        <end position="25"/>
    </location>
</feature>
<proteinExistence type="predicted"/>
<reference evidence="2" key="2">
    <citation type="journal article" date="2015" name="Data Brief">
        <title>Shoot transcriptome of the giant reed, Arundo donax.</title>
        <authorList>
            <person name="Barrero R.A."/>
            <person name="Guerrero F.D."/>
            <person name="Moolhuijzen P."/>
            <person name="Goolsby J.A."/>
            <person name="Tidwell J."/>
            <person name="Bellgard S.E."/>
            <person name="Bellgard M.I."/>
        </authorList>
    </citation>
    <scope>NUCLEOTIDE SEQUENCE</scope>
    <source>
        <tissue evidence="2">Shoot tissue taken approximately 20 cm above the soil surface</tissue>
    </source>
</reference>
<keyword evidence="1" id="KW-0472">Membrane</keyword>
<name>A0A0A9DRI7_ARUDO</name>
<dbReference type="AlphaFoldDB" id="A0A0A9DRI7"/>
<evidence type="ECO:0000313" key="2">
    <source>
        <dbReference type="EMBL" id="JAD88275.1"/>
    </source>
</evidence>
<keyword evidence="1" id="KW-0812">Transmembrane</keyword>
<reference evidence="2" key="1">
    <citation type="submission" date="2014-09" db="EMBL/GenBank/DDBJ databases">
        <authorList>
            <person name="Magalhaes I.L.F."/>
            <person name="Oliveira U."/>
            <person name="Santos F.R."/>
            <person name="Vidigal T.H.D.A."/>
            <person name="Brescovit A.D."/>
            <person name="Santos A.J."/>
        </authorList>
    </citation>
    <scope>NUCLEOTIDE SEQUENCE</scope>
    <source>
        <tissue evidence="2">Shoot tissue taken approximately 20 cm above the soil surface</tissue>
    </source>
</reference>
<evidence type="ECO:0000256" key="1">
    <source>
        <dbReference type="SAM" id="Phobius"/>
    </source>
</evidence>
<keyword evidence="1" id="KW-1133">Transmembrane helix</keyword>
<protein>
    <submittedName>
        <fullName evidence="2">Uncharacterized protein</fullName>
    </submittedName>
</protein>
<organism evidence="2">
    <name type="scientific">Arundo donax</name>
    <name type="common">Giant reed</name>
    <name type="synonym">Donax arundinaceus</name>
    <dbReference type="NCBI Taxonomy" id="35708"/>
    <lineage>
        <taxon>Eukaryota</taxon>
        <taxon>Viridiplantae</taxon>
        <taxon>Streptophyta</taxon>
        <taxon>Embryophyta</taxon>
        <taxon>Tracheophyta</taxon>
        <taxon>Spermatophyta</taxon>
        <taxon>Magnoliopsida</taxon>
        <taxon>Liliopsida</taxon>
        <taxon>Poales</taxon>
        <taxon>Poaceae</taxon>
        <taxon>PACMAD clade</taxon>
        <taxon>Arundinoideae</taxon>
        <taxon>Arundineae</taxon>
        <taxon>Arundo</taxon>
    </lineage>
</organism>
<accession>A0A0A9DRI7</accession>
<sequence>MHSLRKLIISTIIMFLRVTFPLNFLHGPLPCLSSCHLSLGESCSCIKNPIIQHSYPRLILSSS</sequence>
<dbReference type="EMBL" id="GBRH01209620">
    <property type="protein sequence ID" value="JAD88275.1"/>
    <property type="molecule type" value="Transcribed_RNA"/>
</dbReference>